<dbReference type="PATRIC" id="fig|1217651.3.peg.4366"/>
<evidence type="ECO:0000313" key="3">
    <source>
        <dbReference type="EMBL" id="ENV19335.1"/>
    </source>
</evidence>
<feature type="transmembrane region" description="Helical" evidence="1">
    <location>
        <begin position="234"/>
        <end position="253"/>
    </location>
</feature>
<dbReference type="SMART" id="SM00240">
    <property type="entry name" value="FHA"/>
    <property type="match status" value="1"/>
</dbReference>
<dbReference type="HOGENOM" id="CLU_1318638_0_0_6"/>
<dbReference type="AlphaFoldDB" id="N8YJ87"/>
<organism evidence="3 4">
    <name type="scientific">Acinetobacter bereziniae NIPH 3</name>
    <dbReference type="NCBI Taxonomy" id="1217651"/>
    <lineage>
        <taxon>Bacteria</taxon>
        <taxon>Pseudomonadati</taxon>
        <taxon>Pseudomonadota</taxon>
        <taxon>Gammaproteobacteria</taxon>
        <taxon>Moraxellales</taxon>
        <taxon>Moraxellaceae</taxon>
        <taxon>Acinetobacter</taxon>
    </lineage>
</organism>
<sequence length="254" mass="27618">MTMTWKLQAISGELEGQEVTIDRDMLVGRHQDADLLLQSAEISRRHAAFLLKDDALWVQDLKSSNGTFVNDIRIDQDKMLMDGDIVQFASIKFNVLAPVKAVEVAEQSIVEPTSIIADAEPAIAQVEPSVSQPAEQQVQQPAEAIATAELDTAVSVEPSAAEKMSEQGMPELSARDSNVQITREGMPSGVAVPKPAPIPDGVDIHTPIKPDIEQVKAPEARVEKEIETQKNAKVGLMTVVVLIILAIIAWLLFK</sequence>
<gene>
    <name evidence="3" type="ORF">F963_04422</name>
</gene>
<proteinExistence type="predicted"/>
<accession>N8YJ87</accession>
<evidence type="ECO:0000313" key="4">
    <source>
        <dbReference type="Proteomes" id="UP000013270"/>
    </source>
</evidence>
<dbReference type="SUPFAM" id="SSF49879">
    <property type="entry name" value="SMAD/FHA domain"/>
    <property type="match status" value="1"/>
</dbReference>
<dbReference type="Gene3D" id="2.60.200.20">
    <property type="match status" value="1"/>
</dbReference>
<name>N8YJ87_ACIBZ</name>
<protein>
    <recommendedName>
        <fullName evidence="2">FHA domain-containing protein</fullName>
    </recommendedName>
</protein>
<dbReference type="CDD" id="cd00060">
    <property type="entry name" value="FHA"/>
    <property type="match status" value="1"/>
</dbReference>
<dbReference type="InterPro" id="IPR000253">
    <property type="entry name" value="FHA_dom"/>
</dbReference>
<dbReference type="InterPro" id="IPR008984">
    <property type="entry name" value="SMAD_FHA_dom_sf"/>
</dbReference>
<dbReference type="Proteomes" id="UP000013270">
    <property type="component" value="Unassembled WGS sequence"/>
</dbReference>
<evidence type="ECO:0000259" key="2">
    <source>
        <dbReference type="PROSITE" id="PS50006"/>
    </source>
</evidence>
<feature type="domain" description="FHA" evidence="2">
    <location>
        <begin position="25"/>
        <end position="74"/>
    </location>
</feature>
<dbReference type="PANTHER" id="PTHR23308">
    <property type="entry name" value="NUCLEAR INHIBITOR OF PROTEIN PHOSPHATASE-1"/>
    <property type="match status" value="1"/>
</dbReference>
<keyword evidence="1" id="KW-1133">Transmembrane helix</keyword>
<evidence type="ECO:0000256" key="1">
    <source>
        <dbReference type="SAM" id="Phobius"/>
    </source>
</evidence>
<reference evidence="3 4" key="1">
    <citation type="submission" date="2013-02" db="EMBL/GenBank/DDBJ databases">
        <title>The Genome Sequence of Acinetobacter bereziniae NIPH 3.</title>
        <authorList>
            <consortium name="The Broad Institute Genome Sequencing Platform"/>
            <consortium name="The Broad Institute Genome Sequencing Center for Infectious Disease"/>
            <person name="Cerqueira G."/>
            <person name="Feldgarden M."/>
            <person name="Courvalin P."/>
            <person name="Perichon B."/>
            <person name="Grillot-Courvalin C."/>
            <person name="Clermont D."/>
            <person name="Rocha E."/>
            <person name="Yoon E.-J."/>
            <person name="Nemec A."/>
            <person name="Walker B."/>
            <person name="Young S.K."/>
            <person name="Zeng Q."/>
            <person name="Gargeya S."/>
            <person name="Fitzgerald M."/>
            <person name="Haas B."/>
            <person name="Abouelleil A."/>
            <person name="Alvarado L."/>
            <person name="Arachchi H.M."/>
            <person name="Berlin A.M."/>
            <person name="Chapman S.B."/>
            <person name="Dewar J."/>
            <person name="Goldberg J."/>
            <person name="Griggs A."/>
            <person name="Gujja S."/>
            <person name="Hansen M."/>
            <person name="Howarth C."/>
            <person name="Imamovic A."/>
            <person name="Larimer J."/>
            <person name="McCowan C."/>
            <person name="Murphy C."/>
            <person name="Neiman D."/>
            <person name="Pearson M."/>
            <person name="Priest M."/>
            <person name="Roberts A."/>
            <person name="Saif S."/>
            <person name="Shea T."/>
            <person name="Sisk P."/>
            <person name="Sykes S."/>
            <person name="Wortman J."/>
            <person name="Nusbaum C."/>
            <person name="Birren B."/>
        </authorList>
    </citation>
    <scope>NUCLEOTIDE SEQUENCE [LARGE SCALE GENOMIC DNA]</scope>
    <source>
        <strain evidence="3 4">NIPH 3</strain>
    </source>
</reference>
<dbReference type="EMBL" id="APPK01000060">
    <property type="protein sequence ID" value="ENV19335.1"/>
    <property type="molecule type" value="Genomic_DNA"/>
</dbReference>
<dbReference type="Pfam" id="PF00498">
    <property type="entry name" value="FHA"/>
    <property type="match status" value="1"/>
</dbReference>
<keyword evidence="1" id="KW-0472">Membrane</keyword>
<keyword evidence="1" id="KW-0812">Transmembrane</keyword>
<dbReference type="PROSITE" id="PS50006">
    <property type="entry name" value="FHA_DOMAIN"/>
    <property type="match status" value="1"/>
</dbReference>
<dbReference type="InterPro" id="IPR050923">
    <property type="entry name" value="Cell_Proc_Reg/RNA_Proc"/>
</dbReference>
<comment type="caution">
    <text evidence="3">The sequence shown here is derived from an EMBL/GenBank/DDBJ whole genome shotgun (WGS) entry which is preliminary data.</text>
</comment>